<dbReference type="GO" id="GO:0005737">
    <property type="term" value="C:cytoplasm"/>
    <property type="evidence" value="ECO:0007669"/>
    <property type="project" value="UniProtKB-SubCell"/>
</dbReference>
<dbReference type="GO" id="GO:0008270">
    <property type="term" value="F:zinc ion binding"/>
    <property type="evidence" value="ECO:0007669"/>
    <property type="project" value="UniProtKB-UniRule"/>
</dbReference>
<comment type="cofactor">
    <cofactor evidence="9">
        <name>Zn(2+)</name>
        <dbReference type="ChEBI" id="CHEBI:29105"/>
    </cofactor>
    <text evidence="9">Binds 1 zinc ion.</text>
</comment>
<dbReference type="NCBIfam" id="TIGR00043">
    <property type="entry name" value="rRNA maturation RNase YbeY"/>
    <property type="match status" value="1"/>
</dbReference>
<feature type="binding site" evidence="9">
    <location>
        <position position="132"/>
    </location>
    <ligand>
        <name>Zn(2+)</name>
        <dbReference type="ChEBI" id="CHEBI:29105"/>
        <note>catalytic</note>
    </ligand>
</feature>
<dbReference type="HAMAP" id="MF_00009">
    <property type="entry name" value="Endoribonucl_YbeY"/>
    <property type="match status" value="1"/>
</dbReference>
<dbReference type="EMBL" id="QXIL01000003">
    <property type="protein sequence ID" value="RXI79604.1"/>
    <property type="molecule type" value="Genomic_DNA"/>
</dbReference>
<comment type="subcellular location">
    <subcellularLocation>
        <location evidence="9">Cytoplasm</location>
    </subcellularLocation>
</comment>
<evidence type="ECO:0000256" key="5">
    <source>
        <dbReference type="ARBA" id="ARBA00022723"/>
    </source>
</evidence>
<dbReference type="PANTHER" id="PTHR46986">
    <property type="entry name" value="ENDORIBONUCLEASE YBEY, CHLOROPLASTIC"/>
    <property type="match status" value="1"/>
</dbReference>
<keyword evidence="7 9" id="KW-0378">Hydrolase</keyword>
<accession>A0A4Q0VJP1</accession>
<dbReference type="PROSITE" id="PS01306">
    <property type="entry name" value="UPF0054"/>
    <property type="match status" value="1"/>
</dbReference>
<dbReference type="AlphaFoldDB" id="A0A4Q0VJP1"/>
<dbReference type="Pfam" id="PF02130">
    <property type="entry name" value="YbeY"/>
    <property type="match status" value="1"/>
</dbReference>
<evidence type="ECO:0000256" key="7">
    <source>
        <dbReference type="ARBA" id="ARBA00022801"/>
    </source>
</evidence>
<dbReference type="Gene3D" id="3.40.390.30">
    <property type="entry name" value="Metalloproteases ('zincins'), catalytic domain"/>
    <property type="match status" value="1"/>
</dbReference>
<dbReference type="Proteomes" id="UP000290602">
    <property type="component" value="Unassembled WGS sequence"/>
</dbReference>
<evidence type="ECO:0000256" key="6">
    <source>
        <dbReference type="ARBA" id="ARBA00022759"/>
    </source>
</evidence>
<gene>
    <name evidence="9 10" type="primary">ybeY</name>
    <name evidence="10" type="ORF">DXH47_02445</name>
</gene>
<dbReference type="OrthoDB" id="9807740at2"/>
<name>A0A4Q0VJP1_9LACO</name>
<dbReference type="GO" id="GO:0004521">
    <property type="term" value="F:RNA endonuclease activity"/>
    <property type="evidence" value="ECO:0007669"/>
    <property type="project" value="UniProtKB-UniRule"/>
</dbReference>
<keyword evidence="5 9" id="KW-0479">Metal-binding</keyword>
<evidence type="ECO:0000256" key="9">
    <source>
        <dbReference type="HAMAP-Rule" id="MF_00009"/>
    </source>
</evidence>
<evidence type="ECO:0000256" key="8">
    <source>
        <dbReference type="ARBA" id="ARBA00022833"/>
    </source>
</evidence>
<keyword evidence="4 9" id="KW-0540">Nuclease</keyword>
<comment type="function">
    <text evidence="9">Single strand-specific metallo-endoribonuclease involved in late-stage 70S ribosome quality control and in maturation of the 3' terminus of the 16S rRNA.</text>
</comment>
<feature type="binding site" evidence="9">
    <location>
        <position position="138"/>
    </location>
    <ligand>
        <name>Zn(2+)</name>
        <dbReference type="ChEBI" id="CHEBI:29105"/>
        <note>catalytic</note>
    </ligand>
</feature>
<keyword evidence="11" id="KW-1185">Reference proteome</keyword>
<dbReference type="GO" id="GO:0006364">
    <property type="term" value="P:rRNA processing"/>
    <property type="evidence" value="ECO:0007669"/>
    <property type="project" value="UniProtKB-UniRule"/>
</dbReference>
<keyword evidence="6 9" id="KW-0255">Endonuclease</keyword>
<dbReference type="InterPro" id="IPR002036">
    <property type="entry name" value="YbeY"/>
</dbReference>
<comment type="similarity">
    <text evidence="1 9">Belongs to the endoribonuclease YbeY family.</text>
</comment>
<comment type="caution">
    <text evidence="10">The sequence shown here is derived from an EMBL/GenBank/DDBJ whole genome shotgun (WGS) entry which is preliminary data.</text>
</comment>
<dbReference type="PANTHER" id="PTHR46986:SF1">
    <property type="entry name" value="ENDORIBONUCLEASE YBEY, CHLOROPLASTIC"/>
    <property type="match status" value="1"/>
</dbReference>
<keyword evidence="2 9" id="KW-0690">Ribosome biogenesis</keyword>
<dbReference type="InterPro" id="IPR020549">
    <property type="entry name" value="YbeY_CS"/>
</dbReference>
<dbReference type="GO" id="GO:0004222">
    <property type="term" value="F:metalloendopeptidase activity"/>
    <property type="evidence" value="ECO:0007669"/>
    <property type="project" value="InterPro"/>
</dbReference>
<reference evidence="10 11" key="1">
    <citation type="submission" date="2018-08" db="EMBL/GenBank/DDBJ databases">
        <title>Lactobacillus suantsai sp. nov., isolated from traditional fermented suan-tsai in Taiwan.</title>
        <authorList>
            <person name="Huang C.-H."/>
        </authorList>
    </citation>
    <scope>NUCLEOTIDE SEQUENCE [LARGE SCALE GENOMIC DNA]</scope>
    <source>
        <strain evidence="10 11">BCRC 12945</strain>
    </source>
</reference>
<feature type="binding site" evidence="9">
    <location>
        <position position="128"/>
    </location>
    <ligand>
        <name>Zn(2+)</name>
        <dbReference type="ChEBI" id="CHEBI:29105"/>
        <note>catalytic</note>
    </ligand>
</feature>
<evidence type="ECO:0000256" key="3">
    <source>
        <dbReference type="ARBA" id="ARBA00022552"/>
    </source>
</evidence>
<keyword evidence="9" id="KW-0963">Cytoplasm</keyword>
<keyword evidence="8 9" id="KW-0862">Zinc</keyword>
<evidence type="ECO:0000313" key="11">
    <source>
        <dbReference type="Proteomes" id="UP000290602"/>
    </source>
</evidence>
<dbReference type="RefSeq" id="WP_129031493.1">
    <property type="nucleotide sequence ID" value="NZ_CP059603.1"/>
</dbReference>
<dbReference type="SUPFAM" id="SSF55486">
    <property type="entry name" value="Metalloproteases ('zincins'), catalytic domain"/>
    <property type="match status" value="1"/>
</dbReference>
<proteinExistence type="inferred from homology"/>
<keyword evidence="3 9" id="KW-0698">rRNA processing</keyword>
<organism evidence="10 11">
    <name type="scientific">Levilactobacillus suantsaii</name>
    <dbReference type="NCBI Taxonomy" id="2292255"/>
    <lineage>
        <taxon>Bacteria</taxon>
        <taxon>Bacillati</taxon>
        <taxon>Bacillota</taxon>
        <taxon>Bacilli</taxon>
        <taxon>Lactobacillales</taxon>
        <taxon>Lactobacillaceae</taxon>
        <taxon>Levilactobacillus</taxon>
    </lineage>
</organism>
<protein>
    <recommendedName>
        <fullName evidence="9">Endoribonuclease YbeY</fullName>
        <ecNumber evidence="9">3.1.-.-</ecNumber>
    </recommendedName>
</protein>
<dbReference type="EC" id="3.1.-.-" evidence="9"/>
<evidence type="ECO:0000256" key="4">
    <source>
        <dbReference type="ARBA" id="ARBA00022722"/>
    </source>
</evidence>
<sequence length="162" mass="18417">MDLEIYDKTQAGVSDQYLTLIRDVLQFAGNYLKLADNTEMSVTLMNNEDIHRINKQYRGVDRATDVISFAIEDAEDADTDFPLVMDPELAAEIPENIGDIFVSVDKVSEQADYLGHSNERELGFLVVHGFLHLNGYDHMKPEDEKVMFKLQADILDAYGLKR</sequence>
<evidence type="ECO:0000256" key="1">
    <source>
        <dbReference type="ARBA" id="ARBA00010875"/>
    </source>
</evidence>
<dbReference type="InterPro" id="IPR023091">
    <property type="entry name" value="MetalPrtase_cat_dom_sf_prd"/>
</dbReference>
<evidence type="ECO:0000313" key="10">
    <source>
        <dbReference type="EMBL" id="RXI79604.1"/>
    </source>
</evidence>
<evidence type="ECO:0000256" key="2">
    <source>
        <dbReference type="ARBA" id="ARBA00022517"/>
    </source>
</evidence>